<feature type="region of interest" description="Disordered" evidence="1">
    <location>
        <begin position="56"/>
        <end position="80"/>
    </location>
</feature>
<dbReference type="PANTHER" id="PTHR33678">
    <property type="entry name" value="BLL1576 PROTEIN"/>
    <property type="match status" value="1"/>
</dbReference>
<dbReference type="InterPro" id="IPR004291">
    <property type="entry name" value="Transposase_IS66_central"/>
</dbReference>
<dbReference type="InterPro" id="IPR052344">
    <property type="entry name" value="Transposase-related"/>
</dbReference>
<keyword evidence="4" id="KW-1185">Reference proteome</keyword>
<protein>
    <submittedName>
        <fullName evidence="3">Transposase</fullName>
    </submittedName>
</protein>
<dbReference type="PANTHER" id="PTHR33678:SF1">
    <property type="entry name" value="BLL1576 PROTEIN"/>
    <property type="match status" value="1"/>
</dbReference>
<evidence type="ECO:0000259" key="2">
    <source>
        <dbReference type="Pfam" id="PF03050"/>
    </source>
</evidence>
<dbReference type="EMBL" id="JACEGD010000035">
    <property type="protein sequence ID" value="MBH5390660.1"/>
    <property type="molecule type" value="Genomic_DNA"/>
</dbReference>
<feature type="compositionally biased region" description="Basic and acidic residues" evidence="1">
    <location>
        <begin position="68"/>
        <end position="80"/>
    </location>
</feature>
<feature type="domain" description="Transposase IS66 central" evidence="2">
    <location>
        <begin position="6"/>
        <end position="59"/>
    </location>
</feature>
<reference evidence="3 4" key="1">
    <citation type="submission" date="2020-07" db="EMBL/GenBank/DDBJ databases">
        <title>Bradyrhizobium diversity isolated from nodules of indigenous legumes of Western Australia.</title>
        <authorList>
            <person name="Klepa M.S."/>
        </authorList>
    </citation>
    <scope>NUCLEOTIDE SEQUENCE [LARGE SCALE GENOMIC DNA]</scope>
    <source>
        <strain evidence="3 4">CNPSo 4019</strain>
    </source>
</reference>
<evidence type="ECO:0000313" key="4">
    <source>
        <dbReference type="Proteomes" id="UP001194539"/>
    </source>
</evidence>
<accession>A0ABS0PC86</accession>
<dbReference type="Proteomes" id="UP001194539">
    <property type="component" value="Unassembled WGS sequence"/>
</dbReference>
<name>A0ABS0PC86_9BRAD</name>
<evidence type="ECO:0000256" key="1">
    <source>
        <dbReference type="SAM" id="MobiDB-lite"/>
    </source>
</evidence>
<evidence type="ECO:0000313" key="3">
    <source>
        <dbReference type="EMBL" id="MBH5390660.1"/>
    </source>
</evidence>
<proteinExistence type="predicted"/>
<dbReference type="Pfam" id="PF03050">
    <property type="entry name" value="DDE_Tnp_IS66"/>
    <property type="match status" value="1"/>
</dbReference>
<gene>
    <name evidence="3" type="ORF">H1B27_30950</name>
</gene>
<sequence>MPRAASGGFTGILQVDGYAAYNRLARSSGINEGVTLAVCYAHVRRRFYELHVKEGSRLAPDRHHHGRAVGDRGRHPRLES</sequence>
<comment type="caution">
    <text evidence="3">The sequence shown here is derived from an EMBL/GenBank/DDBJ whole genome shotgun (WGS) entry which is preliminary data.</text>
</comment>
<organism evidence="3 4">
    <name type="scientific">Bradyrhizobium diversitatis</name>
    <dbReference type="NCBI Taxonomy" id="2755406"/>
    <lineage>
        <taxon>Bacteria</taxon>
        <taxon>Pseudomonadati</taxon>
        <taxon>Pseudomonadota</taxon>
        <taxon>Alphaproteobacteria</taxon>
        <taxon>Hyphomicrobiales</taxon>
        <taxon>Nitrobacteraceae</taxon>
        <taxon>Bradyrhizobium</taxon>
    </lineage>
</organism>